<accession>M0EUA2</accession>
<evidence type="ECO:0000313" key="2">
    <source>
        <dbReference type="Proteomes" id="UP000011509"/>
    </source>
</evidence>
<protein>
    <submittedName>
        <fullName evidence="1">Uncharacterized protein</fullName>
    </submittedName>
</protein>
<keyword evidence="2" id="KW-1185">Reference proteome</keyword>
<reference evidence="1 2" key="1">
    <citation type="journal article" date="2014" name="PLoS Genet.">
        <title>Phylogenetically driven sequencing of extremely halophilic archaea reveals strategies for static and dynamic osmo-response.</title>
        <authorList>
            <person name="Becker E.A."/>
            <person name="Seitzer P.M."/>
            <person name="Tritt A."/>
            <person name="Larsen D."/>
            <person name="Krusor M."/>
            <person name="Yao A.I."/>
            <person name="Wu D."/>
            <person name="Madern D."/>
            <person name="Eisen J.A."/>
            <person name="Darling A.E."/>
            <person name="Facciotti M.T."/>
        </authorList>
    </citation>
    <scope>NUCLEOTIDE SEQUENCE [LARGE SCALE GENOMIC DNA]</scope>
    <source>
        <strain evidence="1 2">DSM 10284</strain>
    </source>
</reference>
<dbReference type="OrthoDB" id="377493at2157"/>
<dbReference type="Proteomes" id="UP000011509">
    <property type="component" value="Unassembled WGS sequence"/>
</dbReference>
<name>M0EUA2_9EURY</name>
<comment type="caution">
    <text evidence="1">The sequence shown here is derived from an EMBL/GenBank/DDBJ whole genome shotgun (WGS) entry which is preliminary data.</text>
</comment>
<gene>
    <name evidence="1" type="ORF">C464_02665</name>
</gene>
<dbReference type="AlphaFoldDB" id="M0EUA2"/>
<proteinExistence type="predicted"/>
<organism evidence="1 2">
    <name type="scientific">Halorubrum coriense DSM 10284</name>
    <dbReference type="NCBI Taxonomy" id="1227466"/>
    <lineage>
        <taxon>Archaea</taxon>
        <taxon>Methanobacteriati</taxon>
        <taxon>Methanobacteriota</taxon>
        <taxon>Stenosarchaea group</taxon>
        <taxon>Halobacteria</taxon>
        <taxon>Halobacteriales</taxon>
        <taxon>Haloferacaceae</taxon>
        <taxon>Halorubrum</taxon>
    </lineage>
</organism>
<dbReference type="EMBL" id="AOJL01000013">
    <property type="protein sequence ID" value="ELZ50467.1"/>
    <property type="molecule type" value="Genomic_DNA"/>
</dbReference>
<sequence>MSQRDPLPRVFLTVNDHVLDLLSRMDNEVLVASPLHPRHILSVLRMLFEWLGDAIAFNEALNRHRSGVEPTDRLLNTLEYSVRRSSRVEPIEAVTLGGLDERWG</sequence>
<evidence type="ECO:0000313" key="1">
    <source>
        <dbReference type="EMBL" id="ELZ50467.1"/>
    </source>
</evidence>